<sequence>MERGFVTLRTMATPRFLDPNGRRPGWSYIGDPEAMTSGAVGLRRFSTLRSWLSQWFPAHTRADSRTPIR</sequence>
<protein>
    <submittedName>
        <fullName evidence="1">Uncharacterized protein</fullName>
    </submittedName>
</protein>
<dbReference type="Proteomes" id="UP000249538">
    <property type="component" value="Unassembled WGS sequence"/>
</dbReference>
<gene>
    <name evidence="1" type="ORF">LX76_01277</name>
</gene>
<comment type="caution">
    <text evidence="1">The sequence shown here is derived from an EMBL/GenBank/DDBJ whole genome shotgun (WGS) entry which is preliminary data.</text>
</comment>
<accession>A0A2W7R5X1</accession>
<dbReference type="AlphaFoldDB" id="A0A2W7R5X1"/>
<organism evidence="1 2">
    <name type="scientific">Cereibacter changlensis</name>
    <dbReference type="NCBI Taxonomy" id="402884"/>
    <lineage>
        <taxon>Bacteria</taxon>
        <taxon>Pseudomonadati</taxon>
        <taxon>Pseudomonadota</taxon>
        <taxon>Alphaproteobacteria</taxon>
        <taxon>Rhodobacterales</taxon>
        <taxon>Paracoccaceae</taxon>
        <taxon>Cereibacter</taxon>
    </lineage>
</organism>
<evidence type="ECO:0000313" key="1">
    <source>
        <dbReference type="EMBL" id="PZX56248.1"/>
    </source>
</evidence>
<name>A0A2W7R5X1_9RHOB</name>
<reference evidence="1 2" key="1">
    <citation type="submission" date="2018-06" db="EMBL/GenBank/DDBJ databases">
        <title>Genomic Encyclopedia of Archaeal and Bacterial Type Strains, Phase II (KMG-II): from individual species to whole genera.</title>
        <authorList>
            <person name="Goeker M."/>
        </authorList>
    </citation>
    <scope>NUCLEOTIDE SEQUENCE [LARGE SCALE GENOMIC DNA]</scope>
    <source>
        <strain evidence="1 2">DSM 18774</strain>
    </source>
</reference>
<evidence type="ECO:0000313" key="2">
    <source>
        <dbReference type="Proteomes" id="UP000249538"/>
    </source>
</evidence>
<proteinExistence type="predicted"/>
<dbReference type="EMBL" id="QKZS01000003">
    <property type="protein sequence ID" value="PZX56248.1"/>
    <property type="molecule type" value="Genomic_DNA"/>
</dbReference>